<dbReference type="Pfam" id="PF00126">
    <property type="entry name" value="HTH_1"/>
    <property type="match status" value="1"/>
</dbReference>
<dbReference type="PANTHER" id="PTHR30419:SF2">
    <property type="entry name" value="LYSR FAMILY TRANSCRIPTIONAL REGULATOR"/>
    <property type="match status" value="1"/>
</dbReference>
<dbReference type="SUPFAM" id="SSF53850">
    <property type="entry name" value="Periplasmic binding protein-like II"/>
    <property type="match status" value="1"/>
</dbReference>
<evidence type="ECO:0000259" key="5">
    <source>
        <dbReference type="PROSITE" id="PS50931"/>
    </source>
</evidence>
<evidence type="ECO:0000256" key="3">
    <source>
        <dbReference type="ARBA" id="ARBA00023125"/>
    </source>
</evidence>
<dbReference type="GO" id="GO:0003700">
    <property type="term" value="F:DNA-binding transcription factor activity"/>
    <property type="evidence" value="ECO:0007669"/>
    <property type="project" value="InterPro"/>
</dbReference>
<evidence type="ECO:0000256" key="2">
    <source>
        <dbReference type="ARBA" id="ARBA00023015"/>
    </source>
</evidence>
<dbReference type="PROSITE" id="PS50931">
    <property type="entry name" value="HTH_LYSR"/>
    <property type="match status" value="1"/>
</dbReference>
<comment type="caution">
    <text evidence="6">The sequence shown here is derived from an EMBL/GenBank/DDBJ whole genome shotgun (WGS) entry which is preliminary data.</text>
</comment>
<dbReference type="AlphaFoldDB" id="A0A853FCX4"/>
<dbReference type="Proteomes" id="UP000580517">
    <property type="component" value="Unassembled WGS sequence"/>
</dbReference>
<evidence type="ECO:0000256" key="4">
    <source>
        <dbReference type="ARBA" id="ARBA00023163"/>
    </source>
</evidence>
<dbReference type="PANTHER" id="PTHR30419">
    <property type="entry name" value="HTH-TYPE TRANSCRIPTIONAL REGULATOR YBHD"/>
    <property type="match status" value="1"/>
</dbReference>
<dbReference type="InterPro" id="IPR036390">
    <property type="entry name" value="WH_DNA-bd_sf"/>
</dbReference>
<dbReference type="Gene3D" id="3.40.190.10">
    <property type="entry name" value="Periplasmic binding protein-like II"/>
    <property type="match status" value="2"/>
</dbReference>
<dbReference type="FunFam" id="1.10.10.10:FF:000001">
    <property type="entry name" value="LysR family transcriptional regulator"/>
    <property type="match status" value="1"/>
</dbReference>
<keyword evidence="4" id="KW-0804">Transcription</keyword>
<sequence length="299" mass="32579">MKYDIQTLKAFHAVAREGSIARAAEKTHLVASAISKRIADLEAGTGTELLYRHRRGVTLTLAGAELLRHAERVLQELASLDGALSNYANGVKGQVRLVANTSAVVQFLPYDLSGFLKNHPTIKIDLEEHTSDEVQRMVTAGEADLGILAPQRPLDGLDGCLYRVDQLMVIMPRGHPLARRKTLRFAQTLAYDYVGLPRGTSLSNVMAKAAADLNQPLKLRIQATSFDGLRRMAAQGLGIGILPKGSVEAFLDTEGLEARVLDEAWAHRDLVLISRPASELPKLTRLLRNHLAGQAQASV</sequence>
<dbReference type="OrthoDB" id="9785974at2"/>
<organism evidence="6 7">
    <name type="scientific">Allopusillimonas soli</name>
    <dbReference type="NCBI Taxonomy" id="659016"/>
    <lineage>
        <taxon>Bacteria</taxon>
        <taxon>Pseudomonadati</taxon>
        <taxon>Pseudomonadota</taxon>
        <taxon>Betaproteobacteria</taxon>
        <taxon>Burkholderiales</taxon>
        <taxon>Alcaligenaceae</taxon>
        <taxon>Allopusillimonas</taxon>
    </lineage>
</organism>
<evidence type="ECO:0000256" key="1">
    <source>
        <dbReference type="ARBA" id="ARBA00009437"/>
    </source>
</evidence>
<evidence type="ECO:0000313" key="6">
    <source>
        <dbReference type="EMBL" id="NYT37502.1"/>
    </source>
</evidence>
<dbReference type="InterPro" id="IPR005119">
    <property type="entry name" value="LysR_subst-bd"/>
</dbReference>
<dbReference type="Pfam" id="PF03466">
    <property type="entry name" value="LysR_substrate"/>
    <property type="match status" value="1"/>
</dbReference>
<dbReference type="GO" id="GO:0005829">
    <property type="term" value="C:cytosol"/>
    <property type="evidence" value="ECO:0007669"/>
    <property type="project" value="TreeGrafter"/>
</dbReference>
<keyword evidence="7" id="KW-1185">Reference proteome</keyword>
<dbReference type="InterPro" id="IPR050950">
    <property type="entry name" value="HTH-type_LysR_regulators"/>
</dbReference>
<dbReference type="EMBL" id="JACCEW010000003">
    <property type="protein sequence ID" value="NYT37502.1"/>
    <property type="molecule type" value="Genomic_DNA"/>
</dbReference>
<accession>A0A853FCX4</accession>
<gene>
    <name evidence="6" type="ORF">H0A68_11510</name>
</gene>
<dbReference type="Gene3D" id="1.10.10.10">
    <property type="entry name" value="Winged helix-like DNA-binding domain superfamily/Winged helix DNA-binding domain"/>
    <property type="match status" value="1"/>
</dbReference>
<reference evidence="6 7" key="1">
    <citation type="submission" date="2020-07" db="EMBL/GenBank/DDBJ databases">
        <title>Taxonomic revisions and descriptions of new bacterial species based on genomic comparisons in the high-G+C-content subgroup of the family Alcaligenaceae.</title>
        <authorList>
            <person name="Szabo A."/>
            <person name="Felfoldi T."/>
        </authorList>
    </citation>
    <scope>NUCLEOTIDE SEQUENCE [LARGE SCALE GENOMIC DNA]</scope>
    <source>
        <strain evidence="6 7">DSM 25264</strain>
    </source>
</reference>
<dbReference type="InterPro" id="IPR036388">
    <property type="entry name" value="WH-like_DNA-bd_sf"/>
</dbReference>
<proteinExistence type="inferred from homology"/>
<keyword evidence="3" id="KW-0238">DNA-binding</keyword>
<dbReference type="RefSeq" id="WP_129969361.1">
    <property type="nucleotide sequence ID" value="NZ_JACCEW010000003.1"/>
</dbReference>
<keyword evidence="2" id="KW-0805">Transcription regulation</keyword>
<dbReference type="InterPro" id="IPR000847">
    <property type="entry name" value="LysR_HTH_N"/>
</dbReference>
<name>A0A853FCX4_9BURK</name>
<evidence type="ECO:0000313" key="7">
    <source>
        <dbReference type="Proteomes" id="UP000580517"/>
    </source>
</evidence>
<protein>
    <submittedName>
        <fullName evidence="6">LysR family transcriptional regulator</fullName>
    </submittedName>
</protein>
<comment type="similarity">
    <text evidence="1">Belongs to the LysR transcriptional regulatory family.</text>
</comment>
<feature type="domain" description="HTH lysR-type" evidence="5">
    <location>
        <begin position="1"/>
        <end position="60"/>
    </location>
</feature>
<dbReference type="CDD" id="cd08421">
    <property type="entry name" value="PBP2_LTTR_like_1"/>
    <property type="match status" value="1"/>
</dbReference>
<dbReference type="SUPFAM" id="SSF46785">
    <property type="entry name" value="Winged helix' DNA-binding domain"/>
    <property type="match status" value="1"/>
</dbReference>
<dbReference type="GO" id="GO:0003677">
    <property type="term" value="F:DNA binding"/>
    <property type="evidence" value="ECO:0007669"/>
    <property type="project" value="UniProtKB-KW"/>
</dbReference>